<evidence type="ECO:0000313" key="1">
    <source>
        <dbReference type="EMBL" id="UVI32989.1"/>
    </source>
</evidence>
<accession>A0ABY5SGU8</accession>
<evidence type="ECO:0000313" key="2">
    <source>
        <dbReference type="Proteomes" id="UP001057877"/>
    </source>
</evidence>
<reference evidence="1" key="1">
    <citation type="submission" date="2022-01" db="EMBL/GenBank/DDBJ databases">
        <title>Paenibacillus spongiae sp. nov., isolated from marine sponge.</title>
        <authorList>
            <person name="Li Z."/>
            <person name="Zhang M."/>
        </authorList>
    </citation>
    <scope>NUCLEOTIDE SEQUENCE</scope>
    <source>
        <strain evidence="1">PHS-Z3</strain>
    </source>
</reference>
<organism evidence="1 2">
    <name type="scientific">Paenibacillus spongiae</name>
    <dbReference type="NCBI Taxonomy" id="2909671"/>
    <lineage>
        <taxon>Bacteria</taxon>
        <taxon>Bacillati</taxon>
        <taxon>Bacillota</taxon>
        <taxon>Bacilli</taxon>
        <taxon>Bacillales</taxon>
        <taxon>Paenibacillaceae</taxon>
        <taxon>Paenibacillus</taxon>
    </lineage>
</organism>
<sequence>MPKDNSADLMRNLIAKLYATVTGEDENIKIPRNKFVTWLLPGIPFLPNDFDYCAQGLIAEDADKTKERYHQAFVLSRLLDFVPDVNNDFFNASMQQTIFTSTQDSISSVYGDVLKYSRVVSKELSDEEKEKLQRFRNQLTVTKEVDTPAGHKKTVTEPGPLTVAYNTLMAKYIDEVDEYMDLLLNAQSSRGSDPEAIRRVSEFANKSKAKRKKMEAAYLAWVSEGFKNDYEDITSYIEQVTSKSMVLYKEDLINKFKNGLLTSPVDGGSDFLYTTLLPGNFATSPGWTRFTYYEGDFETFNDKKTNQWGGGASASFGLFSIGAQASGSRIEASENQKSTNFSAEFEFVQIPISRPWFEPGFFNMRAWTLDKLWDLNFDKKISDGAEKPVGRLVAYPVTALFVRNVKFTFAEADSQMQYMNSQIQAGGRVGWGPFSAGGSYSWGHESRDHKAHLEGGTIVIDGIQLIGFINNIIPKSPNPNPEIKPEEFVGGSQ</sequence>
<dbReference type="RefSeq" id="WP_258389041.1">
    <property type="nucleotide sequence ID" value="NZ_CP091430.1"/>
</dbReference>
<protein>
    <recommendedName>
        <fullName evidence="3">LXG domain-containing protein</fullName>
    </recommendedName>
</protein>
<keyword evidence="2" id="KW-1185">Reference proteome</keyword>
<proteinExistence type="predicted"/>
<name>A0ABY5SGU8_9BACL</name>
<dbReference type="Proteomes" id="UP001057877">
    <property type="component" value="Chromosome"/>
</dbReference>
<gene>
    <name evidence="1" type="ORF">L1F29_14635</name>
</gene>
<dbReference type="EMBL" id="CP091430">
    <property type="protein sequence ID" value="UVI32989.1"/>
    <property type="molecule type" value="Genomic_DNA"/>
</dbReference>
<evidence type="ECO:0008006" key="3">
    <source>
        <dbReference type="Google" id="ProtNLM"/>
    </source>
</evidence>